<keyword evidence="3" id="KW-0479">Metal-binding</keyword>
<feature type="domain" description="Archease" evidence="5">
    <location>
        <begin position="4"/>
        <end position="137"/>
    </location>
</feature>
<evidence type="ECO:0000256" key="3">
    <source>
        <dbReference type="ARBA" id="ARBA00022723"/>
    </source>
</evidence>
<dbReference type="HOGENOM" id="CLU_111362_3_1_9"/>
<keyword evidence="7" id="KW-1185">Reference proteome</keyword>
<dbReference type="InterPro" id="IPR023572">
    <property type="entry name" value="Archease_dom"/>
</dbReference>
<evidence type="ECO:0000313" key="7">
    <source>
        <dbReference type="Proteomes" id="UP000019591"/>
    </source>
</evidence>
<dbReference type="SUPFAM" id="SSF69819">
    <property type="entry name" value="MTH1598-like"/>
    <property type="match status" value="1"/>
</dbReference>
<dbReference type="KEGG" id="eac:EAL2_c15250"/>
<dbReference type="EMBL" id="CP007452">
    <property type="protein sequence ID" value="AHM56820.1"/>
    <property type="molecule type" value="Genomic_DNA"/>
</dbReference>
<dbReference type="OrthoDB" id="839338at2"/>
<sequence length="137" mass="15669">MRRYSYLEHICDIRLKVEADSMEELFKAALDGMNSIIAGGAAEGLPESFERRICVESMDYTCLLVDFLSEVLLLTHSHYNIFSRIEIESLSSSRLEAVLHGRRVEEFDEDIKAVTYHEAEVVKNSQGNYESVIVFDI</sequence>
<proteinExistence type="inferred from homology"/>
<dbReference type="STRING" id="1286171.EAL2_c15250"/>
<keyword evidence="2" id="KW-0819">tRNA processing</keyword>
<reference evidence="6 7" key="1">
    <citation type="journal article" date="2014" name="Genome Announc.">
        <title>Complete Genome Sequence of Amino Acid-Utilizing Eubacterium acidaminophilum al-2 (DSM 3953).</title>
        <authorList>
            <person name="Poehlein A."/>
            <person name="Andreesen J.R."/>
            <person name="Daniel R."/>
        </authorList>
    </citation>
    <scope>NUCLEOTIDE SEQUENCE [LARGE SCALE GENOMIC DNA]</scope>
    <source>
        <strain evidence="6 7">DSM 3953</strain>
    </source>
</reference>
<evidence type="ECO:0000256" key="2">
    <source>
        <dbReference type="ARBA" id="ARBA00022694"/>
    </source>
</evidence>
<dbReference type="AlphaFoldDB" id="W8T7F1"/>
<gene>
    <name evidence="6" type="ORF">EAL2_c15250</name>
</gene>
<evidence type="ECO:0000256" key="4">
    <source>
        <dbReference type="ARBA" id="ARBA00022837"/>
    </source>
</evidence>
<dbReference type="PANTHER" id="PTHR12682">
    <property type="entry name" value="ARCHEASE"/>
    <property type="match status" value="1"/>
</dbReference>
<dbReference type="PATRIC" id="fig|1286171.3.peg.1476"/>
<dbReference type="RefSeq" id="WP_025435801.1">
    <property type="nucleotide sequence ID" value="NZ_CP007452.1"/>
</dbReference>
<organism evidence="6 7">
    <name type="scientific">Peptoclostridium acidaminophilum DSM 3953</name>
    <dbReference type="NCBI Taxonomy" id="1286171"/>
    <lineage>
        <taxon>Bacteria</taxon>
        <taxon>Bacillati</taxon>
        <taxon>Bacillota</taxon>
        <taxon>Clostridia</taxon>
        <taxon>Peptostreptococcales</taxon>
        <taxon>Peptoclostridiaceae</taxon>
        <taxon>Peptoclostridium</taxon>
    </lineage>
</organism>
<name>W8T7F1_PEPAC</name>
<dbReference type="InterPro" id="IPR036820">
    <property type="entry name" value="Archease_dom_sf"/>
</dbReference>
<evidence type="ECO:0000313" key="6">
    <source>
        <dbReference type="EMBL" id="AHM56820.1"/>
    </source>
</evidence>
<dbReference type="GO" id="GO:0008033">
    <property type="term" value="P:tRNA processing"/>
    <property type="evidence" value="ECO:0007669"/>
    <property type="project" value="UniProtKB-KW"/>
</dbReference>
<dbReference type="GO" id="GO:0046872">
    <property type="term" value="F:metal ion binding"/>
    <property type="evidence" value="ECO:0007669"/>
    <property type="project" value="UniProtKB-KW"/>
</dbReference>
<keyword evidence="4" id="KW-0106">Calcium</keyword>
<evidence type="ECO:0000259" key="5">
    <source>
        <dbReference type="Pfam" id="PF01951"/>
    </source>
</evidence>
<comment type="similarity">
    <text evidence="1">Belongs to the archease family.</text>
</comment>
<dbReference type="Pfam" id="PF01951">
    <property type="entry name" value="Archease"/>
    <property type="match status" value="1"/>
</dbReference>
<dbReference type="Proteomes" id="UP000019591">
    <property type="component" value="Chromosome"/>
</dbReference>
<protein>
    <recommendedName>
        <fullName evidence="5">Archease domain-containing protein</fullName>
    </recommendedName>
</protein>
<dbReference type="InterPro" id="IPR002804">
    <property type="entry name" value="Archease"/>
</dbReference>
<dbReference type="Gene3D" id="3.55.10.10">
    <property type="entry name" value="Archease domain"/>
    <property type="match status" value="1"/>
</dbReference>
<accession>W8T7F1</accession>
<evidence type="ECO:0000256" key="1">
    <source>
        <dbReference type="ARBA" id="ARBA00007963"/>
    </source>
</evidence>
<dbReference type="PANTHER" id="PTHR12682:SF11">
    <property type="entry name" value="PROTEIN ARCHEASE"/>
    <property type="match status" value="1"/>
</dbReference>
<dbReference type="eggNOG" id="COG1371">
    <property type="taxonomic scope" value="Bacteria"/>
</dbReference>